<gene>
    <name evidence="1" type="ORF">CDAR_234071</name>
</gene>
<comment type="caution">
    <text evidence="1">The sequence shown here is derived from an EMBL/GenBank/DDBJ whole genome shotgun (WGS) entry which is preliminary data.</text>
</comment>
<dbReference type="EMBL" id="BPLQ01011163">
    <property type="protein sequence ID" value="GIY56153.1"/>
    <property type="molecule type" value="Genomic_DNA"/>
</dbReference>
<evidence type="ECO:0000313" key="2">
    <source>
        <dbReference type="Proteomes" id="UP001054837"/>
    </source>
</evidence>
<sequence length="101" mass="11675">MILDYEVDYPNYCSRQGVCKIRALYENKIEELTVLRSPCFLEMGQVHERRESNGMPDLSGGARGFNPTWGRVVRKTLAKWETPAKCDIIQLEEDFHLKGLI</sequence>
<reference evidence="1 2" key="1">
    <citation type="submission" date="2021-06" db="EMBL/GenBank/DDBJ databases">
        <title>Caerostris darwini draft genome.</title>
        <authorList>
            <person name="Kono N."/>
            <person name="Arakawa K."/>
        </authorList>
    </citation>
    <scope>NUCLEOTIDE SEQUENCE [LARGE SCALE GENOMIC DNA]</scope>
</reference>
<accession>A0AAV4UEF1</accession>
<dbReference type="AlphaFoldDB" id="A0AAV4UEF1"/>
<name>A0AAV4UEF1_9ARAC</name>
<proteinExistence type="predicted"/>
<evidence type="ECO:0000313" key="1">
    <source>
        <dbReference type="EMBL" id="GIY56153.1"/>
    </source>
</evidence>
<dbReference type="Proteomes" id="UP001054837">
    <property type="component" value="Unassembled WGS sequence"/>
</dbReference>
<protein>
    <submittedName>
        <fullName evidence="1">Uncharacterized protein</fullName>
    </submittedName>
</protein>
<organism evidence="1 2">
    <name type="scientific">Caerostris darwini</name>
    <dbReference type="NCBI Taxonomy" id="1538125"/>
    <lineage>
        <taxon>Eukaryota</taxon>
        <taxon>Metazoa</taxon>
        <taxon>Ecdysozoa</taxon>
        <taxon>Arthropoda</taxon>
        <taxon>Chelicerata</taxon>
        <taxon>Arachnida</taxon>
        <taxon>Araneae</taxon>
        <taxon>Araneomorphae</taxon>
        <taxon>Entelegynae</taxon>
        <taxon>Araneoidea</taxon>
        <taxon>Araneidae</taxon>
        <taxon>Caerostris</taxon>
    </lineage>
</organism>
<keyword evidence="2" id="KW-1185">Reference proteome</keyword>